<keyword evidence="2" id="KW-1185">Reference proteome</keyword>
<protein>
    <recommendedName>
        <fullName evidence="3">Pre-mRNA-splicing factor SPF27</fullName>
    </recommendedName>
</protein>
<dbReference type="InParanoid" id="I2H0Z9"/>
<reference evidence="1 2" key="1">
    <citation type="journal article" date="2011" name="Proc. Natl. Acad. Sci. U.S.A.">
        <title>Evolutionary erosion of yeast sex chromosomes by mating-type switching accidents.</title>
        <authorList>
            <person name="Gordon J.L."/>
            <person name="Armisen D."/>
            <person name="Proux-Wera E."/>
            <person name="Oheigeartaigh S.S."/>
            <person name="Byrne K.P."/>
            <person name="Wolfe K.H."/>
        </authorList>
    </citation>
    <scope>NUCLEOTIDE SEQUENCE [LARGE SCALE GENOMIC DNA]</scope>
    <source>
        <strain evidence="2">ATCC 34711 / CBS 6284 / DSM 70876 / NBRC 10599 / NRRL Y-10934 / UCD 77-7</strain>
    </source>
</reference>
<accession>I2H0Z9</accession>
<dbReference type="HOGENOM" id="CLU_1200501_0_0_1"/>
<dbReference type="EMBL" id="HE806318">
    <property type="protein sequence ID" value="CCH60051.1"/>
    <property type="molecule type" value="Genomic_DNA"/>
</dbReference>
<gene>
    <name evidence="1" type="primary">TBLA0C02410</name>
    <name evidence="1" type="ORF">TBLA_0C02410</name>
</gene>
<organism evidence="1 2">
    <name type="scientific">Henningerozyma blattae (strain ATCC 34711 / CBS 6284 / DSM 70876 / NBRC 10599 / NRRL Y-10934 / UCD 77-7)</name>
    <name type="common">Yeast</name>
    <name type="synonym">Tetrapisispora blattae</name>
    <dbReference type="NCBI Taxonomy" id="1071380"/>
    <lineage>
        <taxon>Eukaryota</taxon>
        <taxon>Fungi</taxon>
        <taxon>Dikarya</taxon>
        <taxon>Ascomycota</taxon>
        <taxon>Saccharomycotina</taxon>
        <taxon>Saccharomycetes</taxon>
        <taxon>Saccharomycetales</taxon>
        <taxon>Saccharomycetaceae</taxon>
        <taxon>Henningerozyma</taxon>
    </lineage>
</organism>
<evidence type="ECO:0000313" key="2">
    <source>
        <dbReference type="Proteomes" id="UP000002866"/>
    </source>
</evidence>
<evidence type="ECO:0008006" key="3">
    <source>
        <dbReference type="Google" id="ProtNLM"/>
    </source>
</evidence>
<dbReference type="OrthoDB" id="4059443at2759"/>
<dbReference type="FunCoup" id="I2H0Z9">
    <property type="interactions" value="168"/>
</dbReference>
<proteinExistence type="predicted"/>
<dbReference type="AlphaFoldDB" id="I2H0Z9"/>
<name>I2H0Z9_HENB6</name>
<dbReference type="Proteomes" id="UP000002866">
    <property type="component" value="Chromosome 3"/>
</dbReference>
<evidence type="ECO:0000313" key="1">
    <source>
        <dbReference type="EMBL" id="CCH60051.1"/>
    </source>
</evidence>
<dbReference type="RefSeq" id="XP_004179570.1">
    <property type="nucleotide sequence ID" value="XM_004179522.1"/>
</dbReference>
<dbReference type="KEGG" id="tbl:TBLA_0C02410"/>
<dbReference type="GeneID" id="14495031"/>
<dbReference type="STRING" id="1071380.I2H0Z9"/>
<sequence>MSFDKLDNSINNDIYGLRGPLNTETLNTIEKLIEEQLNSICQNSQRNDNLPTHPNVEKQLNRFKFKDPRYDYQQLNKQFLHYNNKNGKKREYAAITVSINENPQVNQQFPEYDNNSYKKIKVEKSIDLSRYSLESTEPLTRDTLSIIDSYLRFQELTLENLLSKTIINQWAINNDSMVSALENVSSLEQKQVTAINDLNRYRDNFRSQSIKAMETKRLAWEKKLNSNLSLD</sequence>